<evidence type="ECO:0000256" key="2">
    <source>
        <dbReference type="RuleBase" id="RU362080"/>
    </source>
</evidence>
<dbReference type="NCBIfam" id="TIGR01552">
    <property type="entry name" value="phd_fam"/>
    <property type="match status" value="1"/>
</dbReference>
<proteinExistence type="inferred from homology"/>
<accession>A0A4R3Q7D7</accession>
<comment type="function">
    <text evidence="2">Antitoxin component of a type II toxin-antitoxin (TA) system.</text>
</comment>
<reference evidence="3 4" key="1">
    <citation type="submission" date="2019-03" db="EMBL/GenBank/DDBJ databases">
        <title>Genomic Encyclopedia of Type Strains, Phase IV (KMG-V): Genome sequencing to study the core and pangenomes of soil and plant-associated prokaryotes.</title>
        <authorList>
            <person name="Whitman W."/>
        </authorList>
    </citation>
    <scope>NUCLEOTIDE SEQUENCE [LARGE SCALE GENOMIC DNA]</scope>
    <source>
        <strain evidence="3 4">Hc14</strain>
    </source>
</reference>
<evidence type="ECO:0000313" key="4">
    <source>
        <dbReference type="Proteomes" id="UP000294576"/>
    </source>
</evidence>
<dbReference type="PANTHER" id="PTHR35377">
    <property type="entry name" value="ANTITOXIN VAPB49-RELATED-RELATED"/>
    <property type="match status" value="1"/>
</dbReference>
<dbReference type="InterPro" id="IPR006442">
    <property type="entry name" value="Antitoxin_Phd/YefM"/>
</dbReference>
<sequence length="97" mass="10903">MAACGYIWRMKTVSIRDAKNRLTELAREVEEGETIVVTRNGRPVFDLVPHKPRGGLNLEAGQAYLRSKGITNPVPFIADDFDDPLPEDFLLRPLPEP</sequence>
<comment type="caution">
    <text evidence="3">The sequence shown here is derived from an EMBL/GenBank/DDBJ whole genome shotgun (WGS) entry which is preliminary data.</text>
</comment>
<evidence type="ECO:0000313" key="3">
    <source>
        <dbReference type="EMBL" id="TCU17218.1"/>
    </source>
</evidence>
<comment type="similarity">
    <text evidence="1 2">Belongs to the phD/YefM antitoxin family.</text>
</comment>
<dbReference type="InterPro" id="IPR036165">
    <property type="entry name" value="YefM-like_sf"/>
</dbReference>
<dbReference type="SUPFAM" id="SSF143120">
    <property type="entry name" value="YefM-like"/>
    <property type="match status" value="1"/>
</dbReference>
<dbReference type="Proteomes" id="UP000294576">
    <property type="component" value="Unassembled WGS sequence"/>
</dbReference>
<protein>
    <recommendedName>
        <fullName evidence="2">Antitoxin</fullName>
    </recommendedName>
</protein>
<dbReference type="PANTHER" id="PTHR35377:SF7">
    <property type="entry name" value="SSL1004 PROTEIN"/>
    <property type="match status" value="1"/>
</dbReference>
<dbReference type="Pfam" id="PF02604">
    <property type="entry name" value="PhdYeFM_antitox"/>
    <property type="match status" value="1"/>
</dbReference>
<dbReference type="EMBL" id="SMBH01000004">
    <property type="protein sequence ID" value="TCU17218.1"/>
    <property type="molecule type" value="Genomic_DNA"/>
</dbReference>
<gene>
    <name evidence="3" type="ORF">EV132_104241</name>
</gene>
<dbReference type="Gene3D" id="3.40.1620.10">
    <property type="entry name" value="YefM-like domain"/>
    <property type="match status" value="1"/>
</dbReference>
<organism evidence="3 4">
    <name type="scientific">Rhizobium sullae</name>
    <name type="common">Rhizobium hedysari</name>
    <dbReference type="NCBI Taxonomy" id="50338"/>
    <lineage>
        <taxon>Bacteria</taxon>
        <taxon>Pseudomonadati</taxon>
        <taxon>Pseudomonadota</taxon>
        <taxon>Alphaproteobacteria</taxon>
        <taxon>Hyphomicrobiales</taxon>
        <taxon>Rhizobiaceae</taxon>
        <taxon>Rhizobium/Agrobacterium group</taxon>
        <taxon>Rhizobium</taxon>
    </lineage>
</organism>
<dbReference type="InterPro" id="IPR051416">
    <property type="entry name" value="phD-YefM_TA_antitoxins"/>
</dbReference>
<dbReference type="AlphaFoldDB" id="A0A4R3Q7D7"/>
<evidence type="ECO:0000256" key="1">
    <source>
        <dbReference type="ARBA" id="ARBA00009981"/>
    </source>
</evidence>
<name>A0A4R3Q7D7_RHISU</name>